<evidence type="ECO:0000256" key="1">
    <source>
        <dbReference type="SAM" id="MobiDB-lite"/>
    </source>
</evidence>
<proteinExistence type="predicted"/>
<dbReference type="AlphaFoldDB" id="A0A9W7GQB1"/>
<accession>A0A9W7GQB1</accession>
<feature type="compositionally biased region" description="Acidic residues" evidence="1">
    <location>
        <begin position="75"/>
        <end position="93"/>
    </location>
</feature>
<keyword evidence="2" id="KW-0732">Signal</keyword>
<dbReference type="Proteomes" id="UP001165065">
    <property type="component" value="Unassembled WGS sequence"/>
</dbReference>
<feature type="region of interest" description="Disordered" evidence="1">
    <location>
        <begin position="71"/>
        <end position="98"/>
    </location>
</feature>
<gene>
    <name evidence="3" type="ORF">TrCOL_g12361</name>
</gene>
<name>A0A9W7GQB1_9STRA</name>
<comment type="caution">
    <text evidence="3">The sequence shown here is derived from an EMBL/GenBank/DDBJ whole genome shotgun (WGS) entry which is preliminary data.</text>
</comment>
<feature type="signal peptide" evidence="2">
    <location>
        <begin position="1"/>
        <end position="20"/>
    </location>
</feature>
<evidence type="ECO:0000256" key="2">
    <source>
        <dbReference type="SAM" id="SignalP"/>
    </source>
</evidence>
<organism evidence="3 4">
    <name type="scientific">Triparma columacea</name>
    <dbReference type="NCBI Taxonomy" id="722753"/>
    <lineage>
        <taxon>Eukaryota</taxon>
        <taxon>Sar</taxon>
        <taxon>Stramenopiles</taxon>
        <taxon>Ochrophyta</taxon>
        <taxon>Bolidophyceae</taxon>
        <taxon>Parmales</taxon>
        <taxon>Triparmaceae</taxon>
        <taxon>Triparma</taxon>
    </lineage>
</organism>
<dbReference type="OrthoDB" id="195700at2759"/>
<keyword evidence="4" id="KW-1185">Reference proteome</keyword>
<sequence>MAPLHLIYPAFVSAIVLSSSHVVAMYSDDGYFDPRMITPKHFMTHEEVLEEEFYDSLREAELMRLRKRRRMQASGDDDGDGDDYTENPDDGGDGESTCTLDGSPTGTNFCCTNCNQEQMKKCSVLGGNLIEDKYGKLRAGVGGDDSCSNLEYRAERLGKQVFGPTKTFRDTPECRRIVYDYTCYWWGSDNSVYTNNCKEKVLLFDGNFAEAVLPPCLDFCTEVANMCANRPDWIKLCAGLQCDDNSPSPDAGGCTPGPSEKGSGIECNKYTLVTFYSKGVRGGGGGPKWGGAMVAGIAAVGLIMAS</sequence>
<reference evidence="4" key="1">
    <citation type="journal article" date="2023" name="Commun. Biol.">
        <title>Genome analysis of Parmales, the sister group of diatoms, reveals the evolutionary specialization of diatoms from phago-mixotrophs to photoautotrophs.</title>
        <authorList>
            <person name="Ban H."/>
            <person name="Sato S."/>
            <person name="Yoshikawa S."/>
            <person name="Yamada K."/>
            <person name="Nakamura Y."/>
            <person name="Ichinomiya M."/>
            <person name="Sato N."/>
            <person name="Blanc-Mathieu R."/>
            <person name="Endo H."/>
            <person name="Kuwata A."/>
            <person name="Ogata H."/>
        </authorList>
    </citation>
    <scope>NUCLEOTIDE SEQUENCE [LARGE SCALE GENOMIC DNA]</scope>
</reference>
<protein>
    <submittedName>
        <fullName evidence="3">Uncharacterized protein</fullName>
    </submittedName>
</protein>
<feature type="chain" id="PRO_5040917814" evidence="2">
    <location>
        <begin position="21"/>
        <end position="306"/>
    </location>
</feature>
<dbReference type="EMBL" id="BRYA01000382">
    <property type="protein sequence ID" value="GMI48255.1"/>
    <property type="molecule type" value="Genomic_DNA"/>
</dbReference>
<evidence type="ECO:0000313" key="3">
    <source>
        <dbReference type="EMBL" id="GMI48255.1"/>
    </source>
</evidence>
<evidence type="ECO:0000313" key="4">
    <source>
        <dbReference type="Proteomes" id="UP001165065"/>
    </source>
</evidence>